<feature type="transmembrane region" description="Helical" evidence="5">
    <location>
        <begin position="12"/>
        <end position="30"/>
    </location>
</feature>
<keyword evidence="2 5" id="KW-0812">Transmembrane</keyword>
<name>A0ABQ2DXC7_9BACI</name>
<keyword evidence="7" id="KW-1185">Reference proteome</keyword>
<dbReference type="RefSeq" id="WP_160807717.1">
    <property type="nucleotide sequence ID" value="NZ_BMPN01000014.1"/>
</dbReference>
<proteinExistence type="predicted"/>
<protein>
    <recommendedName>
        <fullName evidence="8">Phage holin</fullName>
    </recommendedName>
</protein>
<keyword evidence="4 5" id="KW-0472">Membrane</keyword>
<keyword evidence="3 5" id="KW-1133">Transmembrane helix</keyword>
<evidence type="ECO:0000313" key="7">
    <source>
        <dbReference type="Proteomes" id="UP000634435"/>
    </source>
</evidence>
<dbReference type="Pfam" id="PF04688">
    <property type="entry name" value="Holin_SPP1"/>
    <property type="match status" value="1"/>
</dbReference>
<dbReference type="InterPro" id="IPR006479">
    <property type="entry name" value="Holin"/>
</dbReference>
<evidence type="ECO:0008006" key="8">
    <source>
        <dbReference type="Google" id="ProtNLM"/>
    </source>
</evidence>
<evidence type="ECO:0000256" key="3">
    <source>
        <dbReference type="ARBA" id="ARBA00022989"/>
    </source>
</evidence>
<evidence type="ECO:0000256" key="1">
    <source>
        <dbReference type="ARBA" id="ARBA00004370"/>
    </source>
</evidence>
<evidence type="ECO:0000256" key="4">
    <source>
        <dbReference type="ARBA" id="ARBA00023136"/>
    </source>
</evidence>
<comment type="caution">
    <text evidence="6">The sequence shown here is derived from an EMBL/GenBank/DDBJ whole genome shotgun (WGS) entry which is preliminary data.</text>
</comment>
<sequence>MQSVLNKINNKWVRLSIMLTVTINTIASIINKPLVPFNNEEIAIGVSVMFLVVSNIWNHWMNNSYTDKAIRADSYLNSMK</sequence>
<accession>A0ABQ2DXC7</accession>
<comment type="subcellular location">
    <subcellularLocation>
        <location evidence="1">Membrane</location>
    </subcellularLocation>
</comment>
<organism evidence="6 7">
    <name type="scientific">Virgibacillus kapii</name>
    <dbReference type="NCBI Taxonomy" id="1638645"/>
    <lineage>
        <taxon>Bacteria</taxon>
        <taxon>Bacillati</taxon>
        <taxon>Bacillota</taxon>
        <taxon>Bacilli</taxon>
        <taxon>Bacillales</taxon>
        <taxon>Bacillaceae</taxon>
        <taxon>Virgibacillus</taxon>
    </lineage>
</organism>
<dbReference type="Proteomes" id="UP000634435">
    <property type="component" value="Unassembled WGS sequence"/>
</dbReference>
<feature type="transmembrane region" description="Helical" evidence="5">
    <location>
        <begin position="42"/>
        <end position="61"/>
    </location>
</feature>
<evidence type="ECO:0000256" key="2">
    <source>
        <dbReference type="ARBA" id="ARBA00022692"/>
    </source>
</evidence>
<dbReference type="EMBL" id="BMPN01000014">
    <property type="protein sequence ID" value="GGJ77053.1"/>
    <property type="molecule type" value="Genomic_DNA"/>
</dbReference>
<evidence type="ECO:0000313" key="6">
    <source>
        <dbReference type="EMBL" id="GGJ77053.1"/>
    </source>
</evidence>
<reference evidence="7" key="1">
    <citation type="journal article" date="2019" name="Int. J. Syst. Evol. Microbiol.">
        <title>The Global Catalogue of Microorganisms (GCM) 10K type strain sequencing project: providing services to taxonomists for standard genome sequencing and annotation.</title>
        <authorList>
            <consortium name="The Broad Institute Genomics Platform"/>
            <consortium name="The Broad Institute Genome Sequencing Center for Infectious Disease"/>
            <person name="Wu L."/>
            <person name="Ma J."/>
        </authorList>
    </citation>
    <scope>NUCLEOTIDE SEQUENCE [LARGE SCALE GENOMIC DNA]</scope>
    <source>
        <strain evidence="7">JCM 30071</strain>
    </source>
</reference>
<evidence type="ECO:0000256" key="5">
    <source>
        <dbReference type="SAM" id="Phobius"/>
    </source>
</evidence>
<gene>
    <name evidence="6" type="ORF">GCM10007111_43390</name>
</gene>